<dbReference type="PIRSF" id="PIRSF030140">
    <property type="entry name" value="UCP030140"/>
    <property type="match status" value="1"/>
</dbReference>
<gene>
    <name evidence="1" type="ORF">ERS852473_01469</name>
</gene>
<dbReference type="RefSeq" id="WP_055259089.1">
    <property type="nucleotide sequence ID" value="NZ_BCMV01000001.1"/>
</dbReference>
<dbReference type="EMBL" id="CYZR01000004">
    <property type="protein sequence ID" value="CUN93240.1"/>
    <property type="molecule type" value="Genomic_DNA"/>
</dbReference>
<reference evidence="1 2" key="1">
    <citation type="submission" date="2015-09" db="EMBL/GenBank/DDBJ databases">
        <authorList>
            <consortium name="Pathogen Informatics"/>
            <person name="Wu L."/>
            <person name="Ma J."/>
        </authorList>
    </citation>
    <scope>NUCLEOTIDE SEQUENCE [LARGE SCALE GENOMIC DNA]</scope>
    <source>
        <strain evidence="1 2">2789STDY5834858</strain>
    </source>
</reference>
<sequence>MYLKDFFSHEKDLMKNIFIDKSLTSYKINTRKHLSLQVKISNLAAETKCFKYWISNDDNLVSPNIVLKKYIDCLSLILGIGIDKGYDNLEYIAVKPNDYCLSDQFLNLLIDTNDLIISNSMDHYKTLLEDFISLGITLGFSSSKIKQEFFQNKFCKIAL</sequence>
<organism evidence="1 2">
    <name type="scientific">Sarcina ventriculi</name>
    <name type="common">Clostridium ventriculi</name>
    <dbReference type="NCBI Taxonomy" id="1267"/>
    <lineage>
        <taxon>Bacteria</taxon>
        <taxon>Bacillati</taxon>
        <taxon>Bacillota</taxon>
        <taxon>Clostridia</taxon>
        <taxon>Eubacteriales</taxon>
        <taxon>Clostridiaceae</taxon>
        <taxon>Sarcina</taxon>
    </lineage>
</organism>
<proteinExistence type="predicted"/>
<evidence type="ECO:0000313" key="2">
    <source>
        <dbReference type="Proteomes" id="UP000095488"/>
    </source>
</evidence>
<comment type="caution">
    <text evidence="1">The sequence shown here is derived from an EMBL/GenBank/DDBJ whole genome shotgun (WGS) entry which is preliminary data.</text>
</comment>
<dbReference type="InterPro" id="IPR016947">
    <property type="entry name" value="UCP030140"/>
</dbReference>
<dbReference type="Pfam" id="PF08761">
    <property type="entry name" value="dUTPase_2"/>
    <property type="match status" value="1"/>
</dbReference>
<keyword evidence="2" id="KW-1185">Reference proteome</keyword>
<dbReference type="Gene3D" id="1.10.4010.10">
    <property type="entry name" value="Type II deoxyuridine triphosphatase"/>
    <property type="match status" value="1"/>
</dbReference>
<protein>
    <submittedName>
        <fullName evidence="1">Uncharacterized protein conserved in bacteria</fullName>
    </submittedName>
</protein>
<evidence type="ECO:0000313" key="1">
    <source>
        <dbReference type="EMBL" id="CUN93240.1"/>
    </source>
</evidence>
<dbReference type="Proteomes" id="UP000095488">
    <property type="component" value="Unassembled WGS sequence"/>
</dbReference>
<name>A0ABP2AUD4_SARVE</name>
<dbReference type="InterPro" id="IPR014871">
    <property type="entry name" value="dUTPase/dCTP_pyrophosphatase"/>
</dbReference>
<dbReference type="SUPFAM" id="SSF101386">
    <property type="entry name" value="all-alpha NTP pyrophosphatases"/>
    <property type="match status" value="1"/>
</dbReference>
<accession>A0ABP2AUD4</accession>